<evidence type="ECO:0000313" key="2">
    <source>
        <dbReference type="EMBL" id="MDV6372994.1"/>
    </source>
</evidence>
<keyword evidence="1" id="KW-1133">Transmembrane helix</keyword>
<keyword evidence="1" id="KW-0472">Membrane</keyword>
<dbReference type="EMBL" id="JAPMIV010000001">
    <property type="protein sequence ID" value="MDV6372994.1"/>
    <property type="molecule type" value="Genomic_DNA"/>
</dbReference>
<reference evidence="2 3" key="1">
    <citation type="submission" date="2022-11" db="EMBL/GenBank/DDBJ databases">
        <title>Deinococcus ZS9-10, Low Temperature and Draught-tolerating, UV-resistant Bacteria from Continental Antarctica.</title>
        <authorList>
            <person name="Cheng L."/>
        </authorList>
    </citation>
    <scope>NUCLEOTIDE SEQUENCE [LARGE SCALE GENOMIC DNA]</scope>
    <source>
        <strain evidence="2 3">ZS9-10</strain>
    </source>
</reference>
<evidence type="ECO:0000256" key="1">
    <source>
        <dbReference type="SAM" id="Phobius"/>
    </source>
</evidence>
<accession>A0ABU4DMT6</accession>
<feature type="transmembrane region" description="Helical" evidence="1">
    <location>
        <begin position="150"/>
        <end position="174"/>
    </location>
</feature>
<keyword evidence="3" id="KW-1185">Reference proteome</keyword>
<proteinExistence type="predicted"/>
<evidence type="ECO:0000313" key="3">
    <source>
        <dbReference type="Proteomes" id="UP001276150"/>
    </source>
</evidence>
<comment type="caution">
    <text evidence="2">The sequence shown here is derived from an EMBL/GenBank/DDBJ whole genome shotgun (WGS) entry which is preliminary data.</text>
</comment>
<evidence type="ECO:0008006" key="4">
    <source>
        <dbReference type="Google" id="ProtNLM"/>
    </source>
</evidence>
<organism evidence="2 3">
    <name type="scientific">Deinococcus arenicola</name>
    <dbReference type="NCBI Taxonomy" id="2994950"/>
    <lineage>
        <taxon>Bacteria</taxon>
        <taxon>Thermotogati</taxon>
        <taxon>Deinococcota</taxon>
        <taxon>Deinococci</taxon>
        <taxon>Deinococcales</taxon>
        <taxon>Deinococcaceae</taxon>
        <taxon>Deinococcus</taxon>
    </lineage>
</organism>
<sequence length="190" mass="20673">MKARRRHRLARRVGLGGLWLAAVLVLSAWLGVFITLIPLRAALERTDQQLVTLETRLGAVQATLAPFDPLADPQTLEAVGALRRLAEGARAAPFLDRALGKDALDSAVTLTTGWETALRTRPPLPALAEARESAAAWRQTVQRTATQLTLGAWALCGLFTLLGAWFAAGQWALYRLAGERLSERTHHPAK</sequence>
<dbReference type="RefSeq" id="WP_317638296.1">
    <property type="nucleotide sequence ID" value="NZ_JAPMIV010000001.1"/>
</dbReference>
<gene>
    <name evidence="2" type="ORF">ORD21_00050</name>
</gene>
<dbReference type="Proteomes" id="UP001276150">
    <property type="component" value="Unassembled WGS sequence"/>
</dbReference>
<keyword evidence="1" id="KW-0812">Transmembrane</keyword>
<name>A0ABU4DMT6_9DEIO</name>
<feature type="transmembrane region" description="Helical" evidence="1">
    <location>
        <begin position="12"/>
        <end position="37"/>
    </location>
</feature>
<protein>
    <recommendedName>
        <fullName evidence="4">DUF2937 family protein</fullName>
    </recommendedName>
</protein>